<feature type="domain" description="HTH cro/C1-type" evidence="1">
    <location>
        <begin position="10"/>
        <end position="62"/>
    </location>
</feature>
<accession>A0A5R8LP64</accession>
<dbReference type="NCBIfam" id="TIGR01716">
    <property type="entry name" value="RGG_Cterm"/>
    <property type="match status" value="1"/>
</dbReference>
<dbReference type="SMART" id="SM00530">
    <property type="entry name" value="HTH_XRE"/>
    <property type="match status" value="1"/>
</dbReference>
<evidence type="ECO:0000313" key="2">
    <source>
        <dbReference type="EMBL" id="TLF39024.1"/>
    </source>
</evidence>
<protein>
    <submittedName>
        <fullName evidence="2">Helix-turn-helix domain-containing protein</fullName>
    </submittedName>
</protein>
<gene>
    <name evidence="2" type="ORF">FEI15_08280</name>
</gene>
<dbReference type="Pfam" id="PF01381">
    <property type="entry name" value="HTH_3"/>
    <property type="match status" value="1"/>
</dbReference>
<dbReference type="AlphaFoldDB" id="A0A5R8LP64"/>
<dbReference type="InterPro" id="IPR001387">
    <property type="entry name" value="Cro/C1-type_HTH"/>
</dbReference>
<dbReference type="InterPro" id="IPR053163">
    <property type="entry name" value="HTH-type_regulator_Rgg"/>
</dbReference>
<proteinExistence type="predicted"/>
<evidence type="ECO:0000259" key="1">
    <source>
        <dbReference type="PROSITE" id="PS50943"/>
    </source>
</evidence>
<dbReference type="Pfam" id="PF21259">
    <property type="entry name" value="Rgg_C"/>
    <property type="match status" value="1"/>
</dbReference>
<dbReference type="SUPFAM" id="SSF47413">
    <property type="entry name" value="lambda repressor-like DNA-binding domains"/>
    <property type="match status" value="1"/>
</dbReference>
<dbReference type="Proteomes" id="UP000309885">
    <property type="component" value="Unassembled WGS sequence"/>
</dbReference>
<reference evidence="2 3" key="1">
    <citation type="submission" date="2019-05" db="EMBL/GenBank/DDBJ databases">
        <title>Genome-based reclassification of Lactobacillus casei as Lactobacillus casei subsp. casei. subsp.nov., description of Lactobacillus casei subsp. zeae subsp. nov., and emended description of Lactobacillus casei.</title>
        <authorList>
            <person name="Huang C.-H."/>
        </authorList>
    </citation>
    <scope>NUCLEOTIDE SEQUENCE [LARGE SCALE GENOMIC DNA]</scope>
    <source>
        <strain evidence="2 3">CRBIP24.44</strain>
    </source>
</reference>
<sequence>MTEYTKGQLIKSIRVSRGLRISDVADNLSISTISKFENGQSDISLENFSQLLKNLKVDPAEFCELLSDLRESQLPITDISNDSFEDRISRLSLEQDVEALRSYQLQLERQYTKTNAPFYKLRAIVVESTIIKIQHPHSFLSKPDAEFVKAYLLQQDTWYRLEYMVYNHCVPFIQTTIFEQLYPRLLLIHFSSKKHQNQQDLFSEALYKTASSLYHRHNYADAVTALDRLNEQHLPEAYFLIRLQSNLLKKLCQFKILGSRFAEEDLNSLLKATSKISPAIGQKWRTAFNTTLEMNIEEP</sequence>
<dbReference type="PANTHER" id="PTHR37038">
    <property type="entry name" value="TRANSCRIPTIONAL REGULATOR-RELATED"/>
    <property type="match status" value="1"/>
</dbReference>
<dbReference type="InterPro" id="IPR010057">
    <property type="entry name" value="Transcription_activator_Rgg_C"/>
</dbReference>
<dbReference type="CDD" id="cd00093">
    <property type="entry name" value="HTH_XRE"/>
    <property type="match status" value="1"/>
</dbReference>
<dbReference type="PROSITE" id="PS50943">
    <property type="entry name" value="HTH_CROC1"/>
    <property type="match status" value="1"/>
</dbReference>
<dbReference type="Gene3D" id="1.10.260.40">
    <property type="entry name" value="lambda repressor-like DNA-binding domains"/>
    <property type="match status" value="1"/>
</dbReference>
<dbReference type="GO" id="GO:0003677">
    <property type="term" value="F:DNA binding"/>
    <property type="evidence" value="ECO:0007669"/>
    <property type="project" value="InterPro"/>
</dbReference>
<comment type="caution">
    <text evidence="2">The sequence shown here is derived from an EMBL/GenBank/DDBJ whole genome shotgun (WGS) entry which is preliminary data.</text>
</comment>
<organism evidence="2 3">
    <name type="scientific">Lacticaseibacillus zeae</name>
    <name type="common">Lactobacillus zeae</name>
    <dbReference type="NCBI Taxonomy" id="57037"/>
    <lineage>
        <taxon>Bacteria</taxon>
        <taxon>Bacillati</taxon>
        <taxon>Bacillota</taxon>
        <taxon>Bacilli</taxon>
        <taxon>Lactobacillales</taxon>
        <taxon>Lactobacillaceae</taxon>
        <taxon>Lacticaseibacillus</taxon>
    </lineage>
</organism>
<evidence type="ECO:0000313" key="3">
    <source>
        <dbReference type="Proteomes" id="UP000309885"/>
    </source>
</evidence>
<dbReference type="PANTHER" id="PTHR37038:SF12">
    <property type="entry name" value="TRANSCRIPTIONAL REGULATOR"/>
    <property type="match status" value="1"/>
</dbReference>
<dbReference type="RefSeq" id="WP_138131010.1">
    <property type="nucleotide sequence ID" value="NZ_VBWO01000007.1"/>
</dbReference>
<dbReference type="InterPro" id="IPR010982">
    <property type="entry name" value="Lambda_DNA-bd_dom_sf"/>
</dbReference>
<name>A0A5R8LP64_LACZE</name>
<dbReference type="EMBL" id="VBWO01000007">
    <property type="protein sequence ID" value="TLF39024.1"/>
    <property type="molecule type" value="Genomic_DNA"/>
</dbReference>